<name>A0ABP0PG08_9DINO</name>
<keyword evidence="3" id="KW-1185">Reference proteome</keyword>
<evidence type="ECO:0000313" key="3">
    <source>
        <dbReference type="Proteomes" id="UP001642464"/>
    </source>
</evidence>
<feature type="compositionally biased region" description="Basic and acidic residues" evidence="1">
    <location>
        <begin position="141"/>
        <end position="157"/>
    </location>
</feature>
<evidence type="ECO:0000313" key="2">
    <source>
        <dbReference type="EMBL" id="CAK9074981.1"/>
    </source>
</evidence>
<dbReference type="Proteomes" id="UP001642464">
    <property type="component" value="Unassembled WGS sequence"/>
</dbReference>
<sequence length="393" mass="44434">MKCMSKHRQFDTPPSAPPSTMPPLQRPAFLELEDGKGSRTRPGVKRESVLEPRYERSGDDEMKRQVHFLMMENKKLKEHVQSMLHKTQEEELYSQTMKQLWEENLKLRADLQRASLAGMKEEKALFATPNGSADQDPPSGRQHEGKDEKSKTLDAERGVLGVDEEEFTDATGRGRNKNKEDSQEGDGVTQQTLSVILKLVEGMQKIQDRMSKDQAMIQTKKWWSLTLEEARSWYQKHLLKSPLDRLTHQIAPSAKLTLRKWARLEKRATALLLSAVPESLREEVVSSKSLSTFGILVKGMIAYQPGGLSERQAILGQALQNPVEASNVGQGVTTFALRWKRRAEEVGVSIPDPTILARGLGKMMKKLVSMHPELHFRLQLIRSTLVDAVPTHD</sequence>
<feature type="compositionally biased region" description="Basic and acidic residues" evidence="1">
    <location>
        <begin position="44"/>
        <end position="62"/>
    </location>
</feature>
<evidence type="ECO:0000256" key="1">
    <source>
        <dbReference type="SAM" id="MobiDB-lite"/>
    </source>
</evidence>
<reference evidence="2 3" key="1">
    <citation type="submission" date="2024-02" db="EMBL/GenBank/DDBJ databases">
        <authorList>
            <person name="Chen Y."/>
            <person name="Shah S."/>
            <person name="Dougan E. K."/>
            <person name="Thang M."/>
            <person name="Chan C."/>
        </authorList>
    </citation>
    <scope>NUCLEOTIDE SEQUENCE [LARGE SCALE GENOMIC DNA]</scope>
</reference>
<feature type="compositionally biased region" description="Pro residues" evidence="1">
    <location>
        <begin position="14"/>
        <end position="25"/>
    </location>
</feature>
<comment type="caution">
    <text evidence="2">The sequence shown here is derived from an EMBL/GenBank/DDBJ whole genome shotgun (WGS) entry which is preliminary data.</text>
</comment>
<dbReference type="EMBL" id="CAXAMM010035858">
    <property type="protein sequence ID" value="CAK9074981.1"/>
    <property type="molecule type" value="Genomic_DNA"/>
</dbReference>
<organism evidence="2 3">
    <name type="scientific">Durusdinium trenchii</name>
    <dbReference type="NCBI Taxonomy" id="1381693"/>
    <lineage>
        <taxon>Eukaryota</taxon>
        <taxon>Sar</taxon>
        <taxon>Alveolata</taxon>
        <taxon>Dinophyceae</taxon>
        <taxon>Suessiales</taxon>
        <taxon>Symbiodiniaceae</taxon>
        <taxon>Durusdinium</taxon>
    </lineage>
</organism>
<gene>
    <name evidence="2" type="ORF">SCF082_LOCUS36425</name>
</gene>
<feature type="region of interest" description="Disordered" evidence="1">
    <location>
        <begin position="126"/>
        <end position="189"/>
    </location>
</feature>
<proteinExistence type="predicted"/>
<accession>A0ABP0PG08</accession>
<protein>
    <submittedName>
        <fullName evidence="2">Retrovirus-related Pol polyprotein from transposon TNT 1-94</fullName>
    </submittedName>
</protein>
<feature type="region of interest" description="Disordered" evidence="1">
    <location>
        <begin position="1"/>
        <end position="62"/>
    </location>
</feature>